<keyword evidence="1" id="KW-0732">Signal</keyword>
<protein>
    <submittedName>
        <fullName evidence="3">T9SS type A sorting domain-containing protein</fullName>
    </submittedName>
</protein>
<keyword evidence="4" id="KW-1185">Reference proteome</keyword>
<evidence type="ECO:0000256" key="1">
    <source>
        <dbReference type="SAM" id="SignalP"/>
    </source>
</evidence>
<dbReference type="RefSeq" id="WP_343334255.1">
    <property type="nucleotide sequence ID" value="NZ_JAPOHD010000029.1"/>
</dbReference>
<dbReference type="AlphaFoldDB" id="A0A9X3F7G9"/>
<evidence type="ECO:0000313" key="3">
    <source>
        <dbReference type="EMBL" id="MCY1721926.1"/>
    </source>
</evidence>
<gene>
    <name evidence="3" type="ORF">OU798_16350</name>
</gene>
<accession>A0A9X3F7G9</accession>
<dbReference type="Gene3D" id="2.40.128.720">
    <property type="match status" value="3"/>
</dbReference>
<feature type="signal peptide" evidence="1">
    <location>
        <begin position="1"/>
        <end position="23"/>
    </location>
</feature>
<organism evidence="3 4">
    <name type="scientific">Draconibacterium aestuarii</name>
    <dbReference type="NCBI Taxonomy" id="2998507"/>
    <lineage>
        <taxon>Bacteria</taxon>
        <taxon>Pseudomonadati</taxon>
        <taxon>Bacteroidota</taxon>
        <taxon>Bacteroidia</taxon>
        <taxon>Marinilabiliales</taxon>
        <taxon>Prolixibacteraceae</taxon>
        <taxon>Draconibacterium</taxon>
    </lineage>
</organism>
<proteinExistence type="predicted"/>
<name>A0A9X3F7G9_9BACT</name>
<reference evidence="3" key="1">
    <citation type="submission" date="2022-11" db="EMBL/GenBank/DDBJ databases">
        <title>Marilongibacter aestuarii gen. nov., sp. nov., isolated from tidal flat sediment.</title>
        <authorList>
            <person name="Jiayan W."/>
        </authorList>
    </citation>
    <scope>NUCLEOTIDE SEQUENCE</scope>
    <source>
        <strain evidence="3">Z1-6</strain>
    </source>
</reference>
<dbReference type="Proteomes" id="UP001145087">
    <property type="component" value="Unassembled WGS sequence"/>
</dbReference>
<comment type="caution">
    <text evidence="3">The sequence shown here is derived from an EMBL/GenBank/DDBJ whole genome shotgun (WGS) entry which is preliminary data.</text>
</comment>
<evidence type="ECO:0000259" key="2">
    <source>
        <dbReference type="Pfam" id="PF18962"/>
    </source>
</evidence>
<feature type="chain" id="PRO_5040892148" evidence="1">
    <location>
        <begin position="24"/>
        <end position="418"/>
    </location>
</feature>
<feature type="domain" description="Secretion system C-terminal sorting" evidence="2">
    <location>
        <begin position="347"/>
        <end position="417"/>
    </location>
</feature>
<dbReference type="InterPro" id="IPR026444">
    <property type="entry name" value="Secre_tail"/>
</dbReference>
<dbReference type="EMBL" id="JAPOHD010000029">
    <property type="protein sequence ID" value="MCY1721926.1"/>
    <property type="molecule type" value="Genomic_DNA"/>
</dbReference>
<dbReference type="NCBIfam" id="TIGR04183">
    <property type="entry name" value="Por_Secre_tail"/>
    <property type="match status" value="1"/>
</dbReference>
<dbReference type="Pfam" id="PF18962">
    <property type="entry name" value="Por_Secre_tail"/>
    <property type="match status" value="1"/>
</dbReference>
<sequence>MKKLLLSLLIMGLIVGFYQPSFAIEEDWQNHKIQSVNAYEASFHPDYFVMDNQNQLDSMVQFKYYGNDSSYQYKIQYQKSTNENQTVREEIQYQWQNGWQEKVKNEYTYNSEGELTKSAVYVMDSITAQWQKTIKNTYGYKYGKKESNVTQKMDSISHTWKNAFKYEYEYNNSDSVTHQLMYCWNDEANEWENYYKYEYFYNYLNCQDSCCQYRWDSVANQWAWQYKHEFQYNINNQLEKQYQFCYDSIKNQWDSCECNLYEYKNKYLYKHEYCTYDSVNNEWDYEWKHEYFYDAEGQIKQIHWYKHSSLKSTASDWELDTKDFYYYSDAVTGITDAGNLAMHEIRIYPNPASEQLTLEMGNNENCRLQIIDITGKIIHQYSINKNKTTIPLTEFKPGAYFFVVDNGISRRANKVIIH</sequence>
<evidence type="ECO:0000313" key="4">
    <source>
        <dbReference type="Proteomes" id="UP001145087"/>
    </source>
</evidence>